<dbReference type="AlphaFoldDB" id="A0A084VWI0"/>
<dbReference type="EMBL" id="ATLV01017592">
    <property type="status" value="NOT_ANNOTATED_CDS"/>
    <property type="molecule type" value="Genomic_DNA"/>
</dbReference>
<dbReference type="EnsemblMetazoa" id="ASIC010012-RA">
    <property type="protein sequence ID" value="ASIC010012-PA"/>
    <property type="gene ID" value="ASIC010012"/>
</dbReference>
<evidence type="ECO:0000313" key="2">
    <source>
        <dbReference type="EnsemblMetazoa" id="ASIC010012-PA"/>
    </source>
</evidence>
<reference evidence="1 3" key="1">
    <citation type="journal article" date="2014" name="BMC Genomics">
        <title>Genome sequence of Anopheles sinensis provides insight into genetics basis of mosquito competence for malaria parasites.</title>
        <authorList>
            <person name="Zhou D."/>
            <person name="Zhang D."/>
            <person name="Ding G."/>
            <person name="Shi L."/>
            <person name="Hou Q."/>
            <person name="Ye Y."/>
            <person name="Xu Y."/>
            <person name="Zhou H."/>
            <person name="Xiong C."/>
            <person name="Li S."/>
            <person name="Yu J."/>
            <person name="Hong S."/>
            <person name="Yu X."/>
            <person name="Zou P."/>
            <person name="Chen C."/>
            <person name="Chang X."/>
            <person name="Wang W."/>
            <person name="Lv Y."/>
            <person name="Sun Y."/>
            <person name="Ma L."/>
            <person name="Shen B."/>
            <person name="Zhu C."/>
        </authorList>
    </citation>
    <scope>NUCLEOTIDE SEQUENCE [LARGE SCALE GENOMIC DNA]</scope>
</reference>
<dbReference type="Proteomes" id="UP000030765">
    <property type="component" value="Unassembled WGS sequence"/>
</dbReference>
<name>A0A084VWI0_ANOSI</name>
<dbReference type="VEuPathDB" id="VectorBase:ASIC010012"/>
<proteinExistence type="predicted"/>
<reference evidence="2" key="2">
    <citation type="submission" date="2020-05" db="UniProtKB">
        <authorList>
            <consortium name="EnsemblMetazoa"/>
        </authorList>
    </citation>
    <scope>IDENTIFICATION</scope>
</reference>
<accession>A0A084VWI0</accession>
<dbReference type="EMBL" id="KE525174">
    <property type="protein sequence ID" value="KFB42324.1"/>
    <property type="molecule type" value="Genomic_DNA"/>
</dbReference>
<sequence length="87" mass="9499">MSVMSPNLLESSREGKDVVRLIGDRAMMGLGAAHRVIVIRETIVVTASSQQRRCTGLHTHHHGVDKRAAASQQAMCYVETSESPKRG</sequence>
<evidence type="ECO:0000313" key="1">
    <source>
        <dbReference type="EMBL" id="KFB42324.1"/>
    </source>
</evidence>
<organism evidence="1">
    <name type="scientific">Anopheles sinensis</name>
    <name type="common">Mosquito</name>
    <dbReference type="NCBI Taxonomy" id="74873"/>
    <lineage>
        <taxon>Eukaryota</taxon>
        <taxon>Metazoa</taxon>
        <taxon>Ecdysozoa</taxon>
        <taxon>Arthropoda</taxon>
        <taxon>Hexapoda</taxon>
        <taxon>Insecta</taxon>
        <taxon>Pterygota</taxon>
        <taxon>Neoptera</taxon>
        <taxon>Endopterygota</taxon>
        <taxon>Diptera</taxon>
        <taxon>Nematocera</taxon>
        <taxon>Culicoidea</taxon>
        <taxon>Culicidae</taxon>
        <taxon>Anophelinae</taxon>
        <taxon>Anopheles</taxon>
    </lineage>
</organism>
<protein>
    <submittedName>
        <fullName evidence="1 2">Uncharacterized protein</fullName>
    </submittedName>
</protein>
<keyword evidence="3" id="KW-1185">Reference proteome</keyword>
<gene>
    <name evidence="1" type="ORF">ZHAS_00010012</name>
</gene>
<evidence type="ECO:0000313" key="3">
    <source>
        <dbReference type="Proteomes" id="UP000030765"/>
    </source>
</evidence>